<sequence>MAEPVEDNPSKQAPSAILQEPTDLDSHYTLITLLMAQAGRFSEYKPCKLKHNTDSRNVLGVRVGGL</sequence>
<proteinExistence type="predicted"/>
<comment type="caution">
    <text evidence="2">The sequence shown here is derived from an EMBL/GenBank/DDBJ whole genome shotgun (WGS) entry which is preliminary data.</text>
</comment>
<accession>L8WVV0</accession>
<organism evidence="2 3">
    <name type="scientific">Thanatephorus cucumeris (strain AG1-IA)</name>
    <name type="common">Rice sheath blight fungus</name>
    <name type="synonym">Rhizoctonia solani</name>
    <dbReference type="NCBI Taxonomy" id="983506"/>
    <lineage>
        <taxon>Eukaryota</taxon>
        <taxon>Fungi</taxon>
        <taxon>Dikarya</taxon>
        <taxon>Basidiomycota</taxon>
        <taxon>Agaricomycotina</taxon>
        <taxon>Agaricomycetes</taxon>
        <taxon>Cantharellales</taxon>
        <taxon>Ceratobasidiaceae</taxon>
        <taxon>Rhizoctonia</taxon>
        <taxon>Rhizoctonia solani AG-1</taxon>
    </lineage>
</organism>
<evidence type="ECO:0000256" key="1">
    <source>
        <dbReference type="SAM" id="MobiDB-lite"/>
    </source>
</evidence>
<evidence type="ECO:0000313" key="2">
    <source>
        <dbReference type="EMBL" id="ELU40484.1"/>
    </source>
</evidence>
<evidence type="ECO:0000313" key="3">
    <source>
        <dbReference type="Proteomes" id="UP000011668"/>
    </source>
</evidence>
<dbReference type="EMBL" id="AFRT01001427">
    <property type="protein sequence ID" value="ELU40484.1"/>
    <property type="molecule type" value="Genomic_DNA"/>
</dbReference>
<protein>
    <submittedName>
        <fullName evidence="2">Uncharacterized protein</fullName>
    </submittedName>
</protein>
<dbReference type="AlphaFoldDB" id="L8WVV0"/>
<gene>
    <name evidence="2" type="ORF">AG1IA_05482</name>
</gene>
<feature type="region of interest" description="Disordered" evidence="1">
    <location>
        <begin position="1"/>
        <end position="20"/>
    </location>
</feature>
<dbReference type="Proteomes" id="UP000011668">
    <property type="component" value="Unassembled WGS sequence"/>
</dbReference>
<name>L8WVV0_THACA</name>
<dbReference type="HOGENOM" id="CLU_2832931_0_0_1"/>
<reference evidence="2 3" key="1">
    <citation type="journal article" date="2013" name="Nat. Commun.">
        <title>The evolution and pathogenic mechanisms of the rice sheath blight pathogen.</title>
        <authorList>
            <person name="Zheng A."/>
            <person name="Lin R."/>
            <person name="Xu L."/>
            <person name="Qin P."/>
            <person name="Tang C."/>
            <person name="Ai P."/>
            <person name="Zhang D."/>
            <person name="Liu Y."/>
            <person name="Sun Z."/>
            <person name="Feng H."/>
            <person name="Wang Y."/>
            <person name="Chen Y."/>
            <person name="Liang X."/>
            <person name="Fu R."/>
            <person name="Li Q."/>
            <person name="Zhang J."/>
            <person name="Yu X."/>
            <person name="Xie Z."/>
            <person name="Ding L."/>
            <person name="Guan P."/>
            <person name="Tang J."/>
            <person name="Liang Y."/>
            <person name="Wang S."/>
            <person name="Deng Q."/>
            <person name="Li S."/>
            <person name="Zhu J."/>
            <person name="Wang L."/>
            <person name="Liu H."/>
            <person name="Li P."/>
        </authorList>
    </citation>
    <scope>NUCLEOTIDE SEQUENCE [LARGE SCALE GENOMIC DNA]</scope>
    <source>
        <strain evidence="3">AG-1 IA</strain>
    </source>
</reference>
<keyword evidence="3" id="KW-1185">Reference proteome</keyword>